<keyword evidence="1" id="KW-0732">Signal</keyword>
<dbReference type="InterPro" id="IPR038144">
    <property type="entry name" value="IPI"/>
</dbReference>
<name>A0A561CDU0_9BACI</name>
<gene>
    <name evidence="3" type="ORF">FB550_12835</name>
</gene>
<comment type="caution">
    <text evidence="3">The sequence shown here is derived from an EMBL/GenBank/DDBJ whole genome shotgun (WGS) entry which is preliminary data.</text>
</comment>
<dbReference type="Gene3D" id="2.60.40.2360">
    <property type="entry name" value="Intracellular proteinase inhibitor BsuPI"/>
    <property type="match status" value="1"/>
</dbReference>
<evidence type="ECO:0000313" key="3">
    <source>
        <dbReference type="EMBL" id="TWD89182.1"/>
    </source>
</evidence>
<dbReference type="AlphaFoldDB" id="A0A561CDU0"/>
<feature type="domain" description="Intracellular proteinase inhibitor BsuPI" evidence="2">
    <location>
        <begin position="57"/>
        <end position="145"/>
    </location>
</feature>
<feature type="chain" id="PRO_5038481811" evidence="1">
    <location>
        <begin position="24"/>
        <end position="168"/>
    </location>
</feature>
<organism evidence="3 4">
    <name type="scientific">Neobacillus bataviensis</name>
    <dbReference type="NCBI Taxonomy" id="220685"/>
    <lineage>
        <taxon>Bacteria</taxon>
        <taxon>Bacillati</taxon>
        <taxon>Bacillota</taxon>
        <taxon>Bacilli</taxon>
        <taxon>Bacillales</taxon>
        <taxon>Bacillaceae</taxon>
        <taxon>Neobacillus</taxon>
    </lineage>
</organism>
<dbReference type="PROSITE" id="PS51257">
    <property type="entry name" value="PROKAR_LIPOPROTEIN"/>
    <property type="match status" value="1"/>
</dbReference>
<dbReference type="Pfam" id="PF12690">
    <property type="entry name" value="BsuPI"/>
    <property type="match status" value="1"/>
</dbReference>
<dbReference type="EMBL" id="VIVN01000028">
    <property type="protein sequence ID" value="TWD89182.1"/>
    <property type="molecule type" value="Genomic_DNA"/>
</dbReference>
<proteinExistence type="predicted"/>
<protein>
    <submittedName>
        <fullName evidence="3">Uncharacterized protein YcfL</fullName>
    </submittedName>
</protein>
<evidence type="ECO:0000256" key="1">
    <source>
        <dbReference type="SAM" id="SignalP"/>
    </source>
</evidence>
<dbReference type="InterPro" id="IPR020481">
    <property type="entry name" value="Intracell_prot_inh_BsuPI"/>
</dbReference>
<evidence type="ECO:0000259" key="2">
    <source>
        <dbReference type="Pfam" id="PF12690"/>
    </source>
</evidence>
<dbReference type="RefSeq" id="WP_144568642.1">
    <property type="nucleotide sequence ID" value="NZ_VIVN01000028.1"/>
</dbReference>
<feature type="signal peptide" evidence="1">
    <location>
        <begin position="1"/>
        <end position="23"/>
    </location>
</feature>
<dbReference type="Proteomes" id="UP000319671">
    <property type="component" value="Unassembled WGS sequence"/>
</dbReference>
<sequence>MKKKLLLVIGSVLLAGFLSGCGAGDKTNASSEVSKSVPPKQNEIAAAFLPQIVLREESGKILVRYTVKNISGEPKKLTFRTGLEADYIVYDASGKKVKQYSDEVMSTQVIKEMTIENNQTITKNFTITDLPNGKYRLEVFLTAKEEEAKAVTDLIIKNSSPNGQQASH</sequence>
<reference evidence="3 4" key="1">
    <citation type="submission" date="2019-06" db="EMBL/GenBank/DDBJ databases">
        <title>Sorghum-associated microbial communities from plants grown in Nebraska, USA.</title>
        <authorList>
            <person name="Schachtman D."/>
        </authorList>
    </citation>
    <scope>NUCLEOTIDE SEQUENCE [LARGE SCALE GENOMIC DNA]</scope>
    <source>
        <strain evidence="3 4">2482</strain>
    </source>
</reference>
<keyword evidence="4" id="KW-1185">Reference proteome</keyword>
<evidence type="ECO:0000313" key="4">
    <source>
        <dbReference type="Proteomes" id="UP000319671"/>
    </source>
</evidence>
<accession>A0A561CDU0</accession>